<proteinExistence type="predicted"/>
<evidence type="ECO:0000256" key="1">
    <source>
        <dbReference type="SAM" id="MobiDB-lite"/>
    </source>
</evidence>
<protein>
    <submittedName>
        <fullName evidence="3">Uncharacterized protein</fullName>
    </submittedName>
</protein>
<keyword evidence="2" id="KW-0732">Signal</keyword>
<feature type="chain" id="PRO_5047246363" evidence="2">
    <location>
        <begin position="19"/>
        <end position="514"/>
    </location>
</feature>
<feature type="compositionally biased region" description="Pro residues" evidence="1">
    <location>
        <begin position="410"/>
        <end position="437"/>
    </location>
</feature>
<feature type="compositionally biased region" description="Low complexity" evidence="1">
    <location>
        <begin position="251"/>
        <end position="277"/>
    </location>
</feature>
<evidence type="ECO:0000313" key="4">
    <source>
        <dbReference type="Proteomes" id="UP001303046"/>
    </source>
</evidence>
<dbReference type="Proteomes" id="UP001303046">
    <property type="component" value="Unassembled WGS sequence"/>
</dbReference>
<feature type="compositionally biased region" description="Pro residues" evidence="1">
    <location>
        <begin position="239"/>
        <end position="250"/>
    </location>
</feature>
<organism evidence="3 4">
    <name type="scientific">Necator americanus</name>
    <name type="common">Human hookworm</name>
    <dbReference type="NCBI Taxonomy" id="51031"/>
    <lineage>
        <taxon>Eukaryota</taxon>
        <taxon>Metazoa</taxon>
        <taxon>Ecdysozoa</taxon>
        <taxon>Nematoda</taxon>
        <taxon>Chromadorea</taxon>
        <taxon>Rhabditida</taxon>
        <taxon>Rhabditina</taxon>
        <taxon>Rhabditomorpha</taxon>
        <taxon>Strongyloidea</taxon>
        <taxon>Ancylostomatidae</taxon>
        <taxon>Bunostominae</taxon>
        <taxon>Necator</taxon>
    </lineage>
</organism>
<feature type="region of interest" description="Disordered" evidence="1">
    <location>
        <begin position="164"/>
        <end position="277"/>
    </location>
</feature>
<feature type="compositionally biased region" description="Low complexity" evidence="1">
    <location>
        <begin position="164"/>
        <end position="207"/>
    </location>
</feature>
<dbReference type="EMBL" id="JAVFWL010000005">
    <property type="protein sequence ID" value="KAK6757741.1"/>
    <property type="molecule type" value="Genomic_DNA"/>
</dbReference>
<evidence type="ECO:0000313" key="3">
    <source>
        <dbReference type="EMBL" id="KAK6757741.1"/>
    </source>
</evidence>
<accession>A0ABR1E6V6</accession>
<keyword evidence="4" id="KW-1185">Reference proteome</keyword>
<feature type="compositionally biased region" description="Pro residues" evidence="1">
    <location>
        <begin position="28"/>
        <end position="38"/>
    </location>
</feature>
<name>A0ABR1E6V6_NECAM</name>
<comment type="caution">
    <text evidence="3">The sequence shown here is derived from an EMBL/GenBank/DDBJ whole genome shotgun (WGS) entry which is preliminary data.</text>
</comment>
<feature type="region of interest" description="Disordered" evidence="1">
    <location>
        <begin position="408"/>
        <end position="514"/>
    </location>
</feature>
<reference evidence="3 4" key="1">
    <citation type="submission" date="2023-08" db="EMBL/GenBank/DDBJ databases">
        <title>A Necator americanus chromosomal reference genome.</title>
        <authorList>
            <person name="Ilik V."/>
            <person name="Petrzelkova K.J."/>
            <person name="Pardy F."/>
            <person name="Fuh T."/>
            <person name="Niatou-Singa F.S."/>
            <person name="Gouil Q."/>
            <person name="Baker L."/>
            <person name="Ritchie M.E."/>
            <person name="Jex A.R."/>
            <person name="Gazzola D."/>
            <person name="Li H."/>
            <person name="Toshio Fujiwara R."/>
            <person name="Zhan B."/>
            <person name="Aroian R.V."/>
            <person name="Pafco B."/>
            <person name="Schwarz E.M."/>
        </authorList>
    </citation>
    <scope>NUCLEOTIDE SEQUENCE [LARGE SCALE GENOMIC DNA]</scope>
    <source>
        <strain evidence="3 4">Aroian</strain>
        <tissue evidence="3">Whole animal</tissue>
    </source>
</reference>
<gene>
    <name evidence="3" type="primary">Necator_chrV.g20306</name>
    <name evidence="3" type="ORF">RB195_015514</name>
</gene>
<feature type="compositionally biased region" description="Low complexity" evidence="1">
    <location>
        <begin position="225"/>
        <end position="238"/>
    </location>
</feature>
<sequence length="514" mass="53204">MKRLILAISSCLVSYVQCVLPSNDGYVMPPPMDEPYPSPKGGSFQPPMGTFPKNPSSDSTFPLSDSSRRNQIPRPTPRTNVVGPPSIRPPVRPPIRQGTQTARVRPAPLPAPRPPPRPAPLPAPRPAPRPAPLPAPRPAPRPSPQPQQTGLRVSISNSILSSQSVRLGGPSSISASVNPSSVSRVAPPRIQLPIVVPTVRPQQPRPTGGSQSSGLRVSISSPQNVRSGGPSSVSLPSVPRTPPRVQPPIVVPTVRPQQPRPTGGAQTSGSRISISSSQKLVSTGSSSVNLPTVPRVAPPSVQLPIVVPPQPLPIGGPRPIPTPIAATPPPCTYSNDGRGNFIYRCSTSALSPANPVSSTNVANNFNAGNFNSIASSLQDVLQVDDPTTRFQGLTSGRSNPTPVVCLPQGPGVPPPLNDSPPPAPATLPVAPPAPPFQTPSNTYAVNPPAKPSSGFVSGNDASSPYIPPQGWSGGANSGQAALPVGPPPPPGNDIGNEPGGGPVLNPYRRRRIVY</sequence>
<feature type="compositionally biased region" description="Pro residues" evidence="1">
    <location>
        <begin position="107"/>
        <end position="145"/>
    </location>
</feature>
<evidence type="ECO:0000256" key="2">
    <source>
        <dbReference type="SAM" id="SignalP"/>
    </source>
</evidence>
<feature type="compositionally biased region" description="Low complexity" evidence="1">
    <location>
        <begin position="55"/>
        <end position="65"/>
    </location>
</feature>
<feature type="signal peptide" evidence="2">
    <location>
        <begin position="1"/>
        <end position="18"/>
    </location>
</feature>
<feature type="compositionally biased region" description="Polar residues" evidence="1">
    <location>
        <begin position="208"/>
        <end position="224"/>
    </location>
</feature>
<feature type="region of interest" description="Disordered" evidence="1">
    <location>
        <begin position="24"/>
        <end position="150"/>
    </location>
</feature>